<proteinExistence type="inferred from homology"/>
<dbReference type="Gene3D" id="1.20.1050.10">
    <property type="match status" value="1"/>
</dbReference>
<comment type="caution">
    <text evidence="10">The sequence shown here is derived from an EMBL/GenBank/DDBJ whole genome shotgun (WGS) entry which is preliminary data.</text>
</comment>
<accession>A0ABQ8F6S5</accession>
<keyword evidence="3" id="KW-0813">Transport</keyword>
<evidence type="ECO:0000256" key="4">
    <source>
        <dbReference type="ARBA" id="ARBA00022787"/>
    </source>
</evidence>
<dbReference type="Pfam" id="PF17171">
    <property type="entry name" value="GST_C_6"/>
    <property type="match status" value="1"/>
</dbReference>
<dbReference type="InterPro" id="IPR040079">
    <property type="entry name" value="Glutathione_S-Trfase"/>
</dbReference>
<evidence type="ECO:0000259" key="9">
    <source>
        <dbReference type="PROSITE" id="PS50405"/>
    </source>
</evidence>
<dbReference type="SUPFAM" id="SSF47616">
    <property type="entry name" value="GST C-terminal domain-like"/>
    <property type="match status" value="1"/>
</dbReference>
<protein>
    <recommendedName>
        <fullName evidence="9">GST C-terminal domain-containing protein</fullName>
    </recommendedName>
</protein>
<evidence type="ECO:0000256" key="6">
    <source>
        <dbReference type="ARBA" id="ARBA00023128"/>
    </source>
</evidence>
<dbReference type="EMBL" id="JAFCIX010000357">
    <property type="protein sequence ID" value="KAH6593245.1"/>
    <property type="molecule type" value="Genomic_DNA"/>
</dbReference>
<evidence type="ECO:0000256" key="5">
    <source>
        <dbReference type="ARBA" id="ARBA00022927"/>
    </source>
</evidence>
<evidence type="ECO:0000256" key="7">
    <source>
        <dbReference type="ARBA" id="ARBA00023136"/>
    </source>
</evidence>
<keyword evidence="4" id="KW-1000">Mitochondrion outer membrane</keyword>
<dbReference type="InterPro" id="IPR019564">
    <property type="entry name" value="Sam37/metaxin_N"/>
</dbReference>
<name>A0ABQ8F6S5_9FUNG</name>
<dbReference type="InterPro" id="IPR036282">
    <property type="entry name" value="Glutathione-S-Trfase_C_sf"/>
</dbReference>
<comment type="subcellular location">
    <subcellularLocation>
        <location evidence="1">Mitochondrion outer membrane</location>
    </subcellularLocation>
</comment>
<keyword evidence="6" id="KW-0496">Mitochondrion</keyword>
<keyword evidence="5" id="KW-0653">Protein transport</keyword>
<feature type="transmembrane region" description="Helical" evidence="8">
    <location>
        <begin position="293"/>
        <end position="317"/>
    </location>
</feature>
<dbReference type="Proteomes" id="UP001648503">
    <property type="component" value="Unassembled WGS sequence"/>
</dbReference>
<gene>
    <name evidence="10" type="ORF">BASA50_007452</name>
</gene>
<evidence type="ECO:0000256" key="3">
    <source>
        <dbReference type="ARBA" id="ARBA00022448"/>
    </source>
</evidence>
<dbReference type="SFLD" id="SFLDG01180">
    <property type="entry name" value="SUF1"/>
    <property type="match status" value="1"/>
</dbReference>
<keyword evidence="8" id="KW-0812">Transmembrane</keyword>
<dbReference type="PROSITE" id="PS50405">
    <property type="entry name" value="GST_CTER"/>
    <property type="match status" value="1"/>
</dbReference>
<dbReference type="InterPro" id="IPR010987">
    <property type="entry name" value="Glutathione-S-Trfase_C-like"/>
</dbReference>
<dbReference type="InterPro" id="IPR050931">
    <property type="entry name" value="Mito_Protein_Transport_Metaxin"/>
</dbReference>
<comment type="similarity">
    <text evidence="2">Belongs to the metaxin family.</text>
</comment>
<dbReference type="Pfam" id="PF10568">
    <property type="entry name" value="Tom37"/>
    <property type="match status" value="1"/>
</dbReference>
<sequence length="338" mass="37782">MPELELFAWGEGLGLPSFDPFCLSIAAYLNLAGADWSFHECRTPSISPSGELPVLRAGVEPVVGTSNIIHTLQSKGLDMDSELSPLERAESKAFISLIEDNLYDALLYTWWMENENYTKSIHPTLTGSLTFFGRYNLPPKLKERAKIRLQSYRMLDYKGEKVPEVYIAAREAYRALADKLGDKNYFYGDSPSTLDAIAFGHLSLHAYPSLAVPKLFSLLAFEFPTLIAYCARLKEKIFPDPLILSPSTHPSIGAVVSDFYNNPGSYLRLVWEGVQTRMVPKTRKQTKEQRVQAFWKGVSITGAVVFFLGFVFVNGIVEIDTASYEDDSDEADDEGSSE</sequence>
<evidence type="ECO:0000313" key="11">
    <source>
        <dbReference type="Proteomes" id="UP001648503"/>
    </source>
</evidence>
<reference evidence="10 11" key="1">
    <citation type="submission" date="2021-02" db="EMBL/GenBank/DDBJ databases">
        <title>Variation within the Batrachochytrium salamandrivorans European outbreak.</title>
        <authorList>
            <person name="Kelly M."/>
            <person name="Pasmans F."/>
            <person name="Shea T.P."/>
            <person name="Munoz J.F."/>
            <person name="Carranza S."/>
            <person name="Cuomo C.A."/>
            <person name="Martel A."/>
        </authorList>
    </citation>
    <scope>NUCLEOTIDE SEQUENCE [LARGE SCALE GENOMIC DNA]</scope>
    <source>
        <strain evidence="10 11">AMFP18/2</strain>
    </source>
</reference>
<keyword evidence="7 8" id="KW-0472">Membrane</keyword>
<feature type="domain" description="GST C-terminal" evidence="9">
    <location>
        <begin position="84"/>
        <end position="259"/>
    </location>
</feature>
<dbReference type="SFLD" id="SFLDS00019">
    <property type="entry name" value="Glutathione_Transferase_(cytos"/>
    <property type="match status" value="1"/>
</dbReference>
<dbReference type="PANTHER" id="PTHR12289">
    <property type="entry name" value="METAXIN RELATED"/>
    <property type="match status" value="1"/>
</dbReference>
<evidence type="ECO:0000256" key="1">
    <source>
        <dbReference type="ARBA" id="ARBA00004294"/>
    </source>
</evidence>
<keyword evidence="11" id="KW-1185">Reference proteome</keyword>
<dbReference type="PANTHER" id="PTHR12289:SF41">
    <property type="entry name" value="FAILED AXON CONNECTIONS-RELATED"/>
    <property type="match status" value="1"/>
</dbReference>
<dbReference type="InterPro" id="IPR033468">
    <property type="entry name" value="Metaxin_GST"/>
</dbReference>
<organism evidence="10 11">
    <name type="scientific">Batrachochytrium salamandrivorans</name>
    <dbReference type="NCBI Taxonomy" id="1357716"/>
    <lineage>
        <taxon>Eukaryota</taxon>
        <taxon>Fungi</taxon>
        <taxon>Fungi incertae sedis</taxon>
        <taxon>Chytridiomycota</taxon>
        <taxon>Chytridiomycota incertae sedis</taxon>
        <taxon>Chytridiomycetes</taxon>
        <taxon>Rhizophydiales</taxon>
        <taxon>Rhizophydiales incertae sedis</taxon>
        <taxon>Batrachochytrium</taxon>
    </lineage>
</organism>
<evidence type="ECO:0000256" key="2">
    <source>
        <dbReference type="ARBA" id="ARBA00009170"/>
    </source>
</evidence>
<evidence type="ECO:0000256" key="8">
    <source>
        <dbReference type="SAM" id="Phobius"/>
    </source>
</evidence>
<evidence type="ECO:0000313" key="10">
    <source>
        <dbReference type="EMBL" id="KAH6593245.1"/>
    </source>
</evidence>
<dbReference type="CDD" id="cd03054">
    <property type="entry name" value="GST_N_Metaxin"/>
    <property type="match status" value="1"/>
</dbReference>
<keyword evidence="8" id="KW-1133">Transmembrane helix</keyword>